<evidence type="ECO:0000313" key="9">
    <source>
        <dbReference type="Proteomes" id="UP000006727"/>
    </source>
</evidence>
<dbReference type="AlphaFoldDB" id="A0A2K1KSW1"/>
<keyword evidence="3" id="KW-0812">Transmembrane</keyword>
<dbReference type="PANTHER" id="PTHR11062">
    <property type="entry name" value="EXOSTOSIN HEPARAN SULFATE GLYCOSYLTRANSFERASE -RELATED"/>
    <property type="match status" value="1"/>
</dbReference>
<dbReference type="RefSeq" id="XP_024369788.1">
    <property type="nucleotide sequence ID" value="XM_024514020.2"/>
</dbReference>
<dbReference type="GO" id="GO:0016757">
    <property type="term" value="F:glycosyltransferase activity"/>
    <property type="evidence" value="ECO:0007669"/>
    <property type="project" value="InterPro"/>
</dbReference>
<evidence type="ECO:0000256" key="2">
    <source>
        <dbReference type="ARBA" id="ARBA00010271"/>
    </source>
</evidence>
<comment type="subcellular location">
    <subcellularLocation>
        <location evidence="1">Golgi apparatus membrane</location>
        <topology evidence="1">Single-pass type II membrane protein</topology>
    </subcellularLocation>
</comment>
<evidence type="ECO:0000256" key="1">
    <source>
        <dbReference type="ARBA" id="ARBA00004323"/>
    </source>
</evidence>
<dbReference type="EMBL" id="ABEU02000003">
    <property type="protein sequence ID" value="PNR56882.1"/>
    <property type="molecule type" value="Genomic_DNA"/>
</dbReference>
<dbReference type="InterPro" id="IPR040911">
    <property type="entry name" value="Exostosin_GT47"/>
</dbReference>
<dbReference type="Gramene" id="Pp3c3_1830V3.2">
    <property type="protein sequence ID" value="Pp3c3_1830V3.2"/>
    <property type="gene ID" value="Pp3c3_1830"/>
</dbReference>
<gene>
    <name evidence="8" type="primary">LOC112279509</name>
    <name evidence="7" type="ORF">PHYPA_003874</name>
</gene>
<reference evidence="7 9" key="1">
    <citation type="journal article" date="2008" name="Science">
        <title>The Physcomitrella genome reveals evolutionary insights into the conquest of land by plants.</title>
        <authorList>
            <person name="Rensing S."/>
            <person name="Lang D."/>
            <person name="Zimmer A."/>
            <person name="Terry A."/>
            <person name="Salamov A."/>
            <person name="Shapiro H."/>
            <person name="Nishiyama T."/>
            <person name="Perroud P.-F."/>
            <person name="Lindquist E."/>
            <person name="Kamisugi Y."/>
            <person name="Tanahashi T."/>
            <person name="Sakakibara K."/>
            <person name="Fujita T."/>
            <person name="Oishi K."/>
            <person name="Shin-I T."/>
            <person name="Kuroki Y."/>
            <person name="Toyoda A."/>
            <person name="Suzuki Y."/>
            <person name="Hashimoto A."/>
            <person name="Yamaguchi K."/>
            <person name="Sugano A."/>
            <person name="Kohara Y."/>
            <person name="Fujiyama A."/>
            <person name="Anterola A."/>
            <person name="Aoki S."/>
            <person name="Ashton N."/>
            <person name="Barbazuk W.B."/>
            <person name="Barker E."/>
            <person name="Bennetzen J."/>
            <person name="Bezanilla M."/>
            <person name="Blankenship R."/>
            <person name="Cho S.H."/>
            <person name="Dutcher S."/>
            <person name="Estelle M."/>
            <person name="Fawcett J.A."/>
            <person name="Gundlach H."/>
            <person name="Hanada K."/>
            <person name="Heyl A."/>
            <person name="Hicks K.A."/>
            <person name="Hugh J."/>
            <person name="Lohr M."/>
            <person name="Mayer K."/>
            <person name="Melkozernov A."/>
            <person name="Murata T."/>
            <person name="Nelson D."/>
            <person name="Pils B."/>
            <person name="Prigge M."/>
            <person name="Reiss B."/>
            <person name="Renner T."/>
            <person name="Rombauts S."/>
            <person name="Rushton P."/>
            <person name="Sanderfoot A."/>
            <person name="Schween G."/>
            <person name="Shiu S.-H."/>
            <person name="Stueber K."/>
            <person name="Theodoulou F.L."/>
            <person name="Tu H."/>
            <person name="Van de Peer Y."/>
            <person name="Verrier P.J."/>
            <person name="Waters E."/>
            <person name="Wood A."/>
            <person name="Yang L."/>
            <person name="Cove D."/>
            <person name="Cuming A."/>
            <person name="Hasebe M."/>
            <person name="Lucas S."/>
            <person name="Mishler D.B."/>
            <person name="Reski R."/>
            <person name="Grigoriev I."/>
            <person name="Quatrano R.S."/>
            <person name="Boore J.L."/>
        </authorList>
    </citation>
    <scope>NUCLEOTIDE SEQUENCE [LARGE SCALE GENOMIC DNA]</scope>
    <source>
        <strain evidence="8 9">cv. Gransden 2004</strain>
    </source>
</reference>
<evidence type="ECO:0000256" key="5">
    <source>
        <dbReference type="SAM" id="MobiDB-lite"/>
    </source>
</evidence>
<dbReference type="EnsemblPlants" id="Pp3c3_1830V3.2">
    <property type="protein sequence ID" value="Pp3c3_1830V3.2"/>
    <property type="gene ID" value="Pp3c3_1830"/>
</dbReference>
<keyword evidence="9" id="KW-1185">Reference proteome</keyword>
<dbReference type="InterPro" id="IPR004263">
    <property type="entry name" value="Exostosin"/>
</dbReference>
<dbReference type="OMA" id="LELYFHE"/>
<feature type="region of interest" description="Disordered" evidence="5">
    <location>
        <begin position="1"/>
        <end position="21"/>
    </location>
</feature>
<comment type="similarity">
    <text evidence="2">Belongs to the glycosyltransferase 47 family.</text>
</comment>
<feature type="domain" description="Exostosin GT47" evidence="6">
    <location>
        <begin position="108"/>
        <end position="473"/>
    </location>
</feature>
<organism evidence="7">
    <name type="scientific">Physcomitrium patens</name>
    <name type="common">Spreading-leaved earth moss</name>
    <name type="synonym">Physcomitrella patens</name>
    <dbReference type="NCBI Taxonomy" id="3218"/>
    <lineage>
        <taxon>Eukaryota</taxon>
        <taxon>Viridiplantae</taxon>
        <taxon>Streptophyta</taxon>
        <taxon>Embryophyta</taxon>
        <taxon>Bryophyta</taxon>
        <taxon>Bryophytina</taxon>
        <taxon>Bryopsida</taxon>
        <taxon>Funariidae</taxon>
        <taxon>Funariales</taxon>
        <taxon>Funariaceae</taxon>
        <taxon>Physcomitrium</taxon>
    </lineage>
</organism>
<dbReference type="PaxDb" id="3218-PP1S1_374V6.1"/>
<name>A0A2K1KSW1_PHYPA</name>
<dbReference type="Gramene" id="Pp3c3_1830V3.1">
    <property type="protein sequence ID" value="Pp3c3_1830V3.1"/>
    <property type="gene ID" value="Pp3c3_1830"/>
</dbReference>
<dbReference type="OrthoDB" id="1924787at2759"/>
<dbReference type="GO" id="GO:0000139">
    <property type="term" value="C:Golgi membrane"/>
    <property type="evidence" value="ECO:0007669"/>
    <property type="project" value="UniProtKB-SubCell"/>
</dbReference>
<dbReference type="Pfam" id="PF03016">
    <property type="entry name" value="Exostosin_GT47"/>
    <property type="match status" value="1"/>
</dbReference>
<keyword evidence="4" id="KW-0333">Golgi apparatus</keyword>
<sequence>MKPVETGQFGHHRGDGSDHKCCSSSRSSCSNPRATLCPSSSASAIATRISLLIVCAFTIFLVFFCDDYTEHATTSRNVLLMHDHPASTREQKPAELELQENSAKLTSSCKGRLVYVYNISEVYNREFVRECASFKKGRDLCMYMENLGMGRGFGFGVDHGGPVGGESEQGPWYNTWQFALELYFHERLLRHPCVTERKDLATAFFLPYYAGMDLSRRFTHRLAKDELYMNLGKWLQGRESWKLREGRDHFMVLGRIASDFHREGGDRDWGNRMLRQKAFKEMVVVAIEHTYGRFREGASIDNEIAIPYPTYFHASSDGEIQSLIAWLGQGLQRVSLATMAAGQRSPSTNKMRYRLMTQCGDDPRCTLLRCVGHESSSSLPDQIGNISSSMKLEGKTLDVPCNNPQVLLNAMHQSEFCLQPPGDSPTRRSFFDSMLVGCIPVIFHREAAWSQYVHHLPENGESYSVFIPMALAIKSNVLNILSEIKESKIKEMRANIAKLIPRILYARLSESPTGKSNSADQTLDAFDIALDQVLKRITSRQS</sequence>
<dbReference type="KEGG" id="ppp:112279509"/>
<dbReference type="Proteomes" id="UP000006727">
    <property type="component" value="Chromosome 3"/>
</dbReference>
<dbReference type="PANTHER" id="PTHR11062:SF282">
    <property type="entry name" value="XYLOGLUCAN GALACTOSYLTRANSFERASE GT11-RELATED"/>
    <property type="match status" value="1"/>
</dbReference>
<evidence type="ECO:0000313" key="7">
    <source>
        <dbReference type="EMBL" id="PNR56882.1"/>
    </source>
</evidence>
<evidence type="ECO:0000256" key="4">
    <source>
        <dbReference type="ARBA" id="ARBA00023034"/>
    </source>
</evidence>
<accession>A0A2K1KSW1</accession>
<proteinExistence type="inferred from homology"/>
<dbReference type="GeneID" id="112279509"/>
<evidence type="ECO:0000313" key="8">
    <source>
        <dbReference type="EnsemblPlants" id="Pp3c3_1830V3.1"/>
    </source>
</evidence>
<reference evidence="7 9" key="2">
    <citation type="journal article" date="2018" name="Plant J.">
        <title>The Physcomitrella patens chromosome-scale assembly reveals moss genome structure and evolution.</title>
        <authorList>
            <person name="Lang D."/>
            <person name="Ullrich K.K."/>
            <person name="Murat F."/>
            <person name="Fuchs J."/>
            <person name="Jenkins J."/>
            <person name="Haas F.B."/>
            <person name="Piednoel M."/>
            <person name="Gundlach H."/>
            <person name="Van Bel M."/>
            <person name="Meyberg R."/>
            <person name="Vives C."/>
            <person name="Morata J."/>
            <person name="Symeonidi A."/>
            <person name="Hiss M."/>
            <person name="Muchero W."/>
            <person name="Kamisugi Y."/>
            <person name="Saleh O."/>
            <person name="Blanc G."/>
            <person name="Decker E.L."/>
            <person name="van Gessel N."/>
            <person name="Grimwood J."/>
            <person name="Hayes R.D."/>
            <person name="Graham S.W."/>
            <person name="Gunter L.E."/>
            <person name="McDaniel S.F."/>
            <person name="Hoernstein S.N.W."/>
            <person name="Larsson A."/>
            <person name="Li F.W."/>
            <person name="Perroud P.F."/>
            <person name="Phillips J."/>
            <person name="Ranjan P."/>
            <person name="Rokshar D.S."/>
            <person name="Rothfels C.J."/>
            <person name="Schneider L."/>
            <person name="Shu S."/>
            <person name="Stevenson D.W."/>
            <person name="Thummler F."/>
            <person name="Tillich M."/>
            <person name="Villarreal Aguilar J.C."/>
            <person name="Widiez T."/>
            <person name="Wong G.K."/>
            <person name="Wymore A."/>
            <person name="Zhang Y."/>
            <person name="Zimmer A.D."/>
            <person name="Quatrano R.S."/>
            <person name="Mayer K.F.X."/>
            <person name="Goodstein D."/>
            <person name="Casacuberta J.M."/>
            <person name="Vandepoele K."/>
            <person name="Reski R."/>
            <person name="Cuming A.C."/>
            <person name="Tuskan G.A."/>
            <person name="Maumus F."/>
            <person name="Salse J."/>
            <person name="Schmutz J."/>
            <person name="Rensing S.A."/>
        </authorList>
    </citation>
    <scope>NUCLEOTIDE SEQUENCE [LARGE SCALE GENOMIC DNA]</scope>
    <source>
        <strain evidence="8 9">cv. Gransden 2004</strain>
    </source>
</reference>
<protein>
    <recommendedName>
        <fullName evidence="6">Exostosin GT47 domain-containing protein</fullName>
    </recommendedName>
</protein>
<keyword evidence="3" id="KW-0735">Signal-anchor</keyword>
<evidence type="ECO:0000259" key="6">
    <source>
        <dbReference type="Pfam" id="PF03016"/>
    </source>
</evidence>
<feature type="compositionally biased region" description="Basic and acidic residues" evidence="5">
    <location>
        <begin position="12"/>
        <end position="21"/>
    </location>
</feature>
<dbReference type="EnsemblPlants" id="Pp3c3_1830V3.1">
    <property type="protein sequence ID" value="Pp3c3_1830V3.1"/>
    <property type="gene ID" value="Pp3c3_1830"/>
</dbReference>
<reference evidence="8" key="3">
    <citation type="submission" date="2020-12" db="UniProtKB">
        <authorList>
            <consortium name="EnsemblPlants"/>
        </authorList>
    </citation>
    <scope>IDENTIFICATION</scope>
</reference>
<evidence type="ECO:0000256" key="3">
    <source>
        <dbReference type="ARBA" id="ARBA00022968"/>
    </source>
</evidence>